<dbReference type="InterPro" id="IPR002347">
    <property type="entry name" value="SDR_fam"/>
</dbReference>
<dbReference type="AlphaFoldDB" id="A0A0C3DNS0"/>
<dbReference type="InterPro" id="IPR036291">
    <property type="entry name" value="NAD(P)-bd_dom_sf"/>
</dbReference>
<dbReference type="InParanoid" id="A0A0C3DNS0"/>
<evidence type="ECO:0000256" key="3">
    <source>
        <dbReference type="SAM" id="Phobius"/>
    </source>
</evidence>
<gene>
    <name evidence="4" type="ORF">OIDMADRAFT_118525</name>
</gene>
<dbReference type="Gene3D" id="3.40.50.720">
    <property type="entry name" value="NAD(P)-binding Rossmann-like Domain"/>
    <property type="match status" value="1"/>
</dbReference>
<sequence length="300" mass="33484">MGLITQIIYAAGLLSVACAIYQVVVFFTTYLRSSRLHHYYHGPQPWACITGASDGIGLSIAQELASHNFNLILHGRNLSKLTAVKSSIQKHNPSISILIFIFDTKEYKPIQSSTFPDLIKDINLTILVNNVGLGYETPSAEDIDAQINTNLRFATQLTHYALPTLKAHSPSLILTMGSTTAIGMPWLSIYAGAKAYLRAWSRSLGMQMRAEGHRDVEFLTLDIVEVSTLGNILKESFLRPSAKRWAGMALRQVGYGRRYVHGYWVHAVQRGVVNWLPDGVQDMLILPEVTTRRKLWGKSK</sequence>
<organism evidence="4 5">
    <name type="scientific">Oidiodendron maius (strain Zn)</name>
    <dbReference type="NCBI Taxonomy" id="913774"/>
    <lineage>
        <taxon>Eukaryota</taxon>
        <taxon>Fungi</taxon>
        <taxon>Dikarya</taxon>
        <taxon>Ascomycota</taxon>
        <taxon>Pezizomycotina</taxon>
        <taxon>Leotiomycetes</taxon>
        <taxon>Leotiomycetes incertae sedis</taxon>
        <taxon>Myxotrichaceae</taxon>
        <taxon>Oidiodendron</taxon>
    </lineage>
</organism>
<dbReference type="Proteomes" id="UP000054321">
    <property type="component" value="Unassembled WGS sequence"/>
</dbReference>
<name>A0A0C3DNS0_OIDMZ</name>
<dbReference type="GO" id="GO:0030497">
    <property type="term" value="P:fatty acid elongation"/>
    <property type="evidence" value="ECO:0007669"/>
    <property type="project" value="TreeGrafter"/>
</dbReference>
<dbReference type="PIRSF" id="PIRSF000126">
    <property type="entry name" value="11-beta-HSD1"/>
    <property type="match status" value="1"/>
</dbReference>
<dbReference type="PANTHER" id="PTHR43086:SF2">
    <property type="entry name" value="HYDROXYSTEROID DEHYDROGENASE-LIKE PROTEIN 1"/>
    <property type="match status" value="1"/>
</dbReference>
<dbReference type="OrthoDB" id="47007at2759"/>
<proteinExistence type="predicted"/>
<evidence type="ECO:0000313" key="5">
    <source>
        <dbReference type="Proteomes" id="UP000054321"/>
    </source>
</evidence>
<dbReference type="Pfam" id="PF00106">
    <property type="entry name" value="adh_short"/>
    <property type="match status" value="1"/>
</dbReference>
<keyword evidence="3" id="KW-1133">Transmembrane helix</keyword>
<evidence type="ECO:0000256" key="1">
    <source>
        <dbReference type="ARBA" id="ARBA00022857"/>
    </source>
</evidence>
<evidence type="ECO:0000313" key="4">
    <source>
        <dbReference type="EMBL" id="KIN03693.1"/>
    </source>
</evidence>
<protein>
    <recommendedName>
        <fullName evidence="6">NAD(P)-binding protein</fullName>
    </recommendedName>
</protein>
<dbReference type="GO" id="GO:0005783">
    <property type="term" value="C:endoplasmic reticulum"/>
    <property type="evidence" value="ECO:0007669"/>
    <property type="project" value="TreeGrafter"/>
</dbReference>
<keyword evidence="1" id="KW-0521">NADP</keyword>
<keyword evidence="3" id="KW-0812">Transmembrane</keyword>
<reference evidence="5" key="2">
    <citation type="submission" date="2015-01" db="EMBL/GenBank/DDBJ databases">
        <title>Evolutionary Origins and Diversification of the Mycorrhizal Mutualists.</title>
        <authorList>
            <consortium name="DOE Joint Genome Institute"/>
            <consortium name="Mycorrhizal Genomics Consortium"/>
            <person name="Kohler A."/>
            <person name="Kuo A."/>
            <person name="Nagy L.G."/>
            <person name="Floudas D."/>
            <person name="Copeland A."/>
            <person name="Barry K.W."/>
            <person name="Cichocki N."/>
            <person name="Veneault-Fourrey C."/>
            <person name="LaButti K."/>
            <person name="Lindquist E.A."/>
            <person name="Lipzen A."/>
            <person name="Lundell T."/>
            <person name="Morin E."/>
            <person name="Murat C."/>
            <person name="Riley R."/>
            <person name="Ohm R."/>
            <person name="Sun H."/>
            <person name="Tunlid A."/>
            <person name="Henrissat B."/>
            <person name="Grigoriev I.V."/>
            <person name="Hibbett D.S."/>
            <person name="Martin F."/>
        </authorList>
    </citation>
    <scope>NUCLEOTIDE SEQUENCE [LARGE SCALE GENOMIC DNA]</scope>
    <source>
        <strain evidence="5">Zn</strain>
    </source>
</reference>
<dbReference type="GO" id="GO:0016491">
    <property type="term" value="F:oxidoreductase activity"/>
    <property type="evidence" value="ECO:0007669"/>
    <property type="project" value="UniProtKB-KW"/>
</dbReference>
<keyword evidence="2" id="KW-0560">Oxidoreductase</keyword>
<feature type="transmembrane region" description="Helical" evidence="3">
    <location>
        <begin position="6"/>
        <end position="31"/>
    </location>
</feature>
<evidence type="ECO:0000256" key="2">
    <source>
        <dbReference type="ARBA" id="ARBA00023002"/>
    </source>
</evidence>
<dbReference type="EMBL" id="KN832873">
    <property type="protein sequence ID" value="KIN03693.1"/>
    <property type="molecule type" value="Genomic_DNA"/>
</dbReference>
<keyword evidence="3" id="KW-0472">Membrane</keyword>
<dbReference type="STRING" id="913774.A0A0C3DNS0"/>
<evidence type="ECO:0008006" key="6">
    <source>
        <dbReference type="Google" id="ProtNLM"/>
    </source>
</evidence>
<dbReference type="HOGENOM" id="CLU_010194_38_2_1"/>
<keyword evidence="5" id="KW-1185">Reference proteome</keyword>
<dbReference type="PRINTS" id="PR00081">
    <property type="entry name" value="GDHRDH"/>
</dbReference>
<accession>A0A0C3DNS0</accession>
<reference evidence="4 5" key="1">
    <citation type="submission" date="2014-04" db="EMBL/GenBank/DDBJ databases">
        <authorList>
            <consortium name="DOE Joint Genome Institute"/>
            <person name="Kuo A."/>
            <person name="Martino E."/>
            <person name="Perotto S."/>
            <person name="Kohler A."/>
            <person name="Nagy L.G."/>
            <person name="Floudas D."/>
            <person name="Copeland A."/>
            <person name="Barry K.W."/>
            <person name="Cichocki N."/>
            <person name="Veneault-Fourrey C."/>
            <person name="LaButti K."/>
            <person name="Lindquist E.A."/>
            <person name="Lipzen A."/>
            <person name="Lundell T."/>
            <person name="Morin E."/>
            <person name="Murat C."/>
            <person name="Sun H."/>
            <person name="Tunlid A."/>
            <person name="Henrissat B."/>
            <person name="Grigoriev I.V."/>
            <person name="Hibbett D.S."/>
            <person name="Martin F."/>
            <person name="Nordberg H.P."/>
            <person name="Cantor M.N."/>
            <person name="Hua S.X."/>
        </authorList>
    </citation>
    <scope>NUCLEOTIDE SEQUENCE [LARGE SCALE GENOMIC DNA]</scope>
    <source>
        <strain evidence="4 5">Zn</strain>
    </source>
</reference>
<dbReference type="PANTHER" id="PTHR43086">
    <property type="entry name" value="VERY-LONG-CHAIN 3-OXOOACYL-COA REDUCTASE"/>
    <property type="match status" value="1"/>
</dbReference>
<dbReference type="SUPFAM" id="SSF51735">
    <property type="entry name" value="NAD(P)-binding Rossmann-fold domains"/>
    <property type="match status" value="1"/>
</dbReference>